<sequence length="578" mass="62055">MQPAGMLSRCSLLQLVLALGVILPPATDSQGTESYTRLPPVDWDEHLFTENLTAAAATIHSITAGASDPLDTATPSVIPRGFDDRAMSTVSPLTEEPITTSTDCVCDLTPDFCDIACCCDVVDCGVANLSSVFSGCKQETRPGVCVESWLMFRANVDPQLVTVTDSLFCVRKGNETDAAQTLPALSEGTFSIFSPHFSLQEPAPYHSRNSSFYKVDDIILTYYNATSAVSVLRHPSPGAASSSCVDRNPAKFLRSGSLSCSRAVSAQSCGRDGTLSIRSYFTGFRLLRVPRLSKVDLPNITIPVILLSSQPEPTEHNGYCVNVVSKVEYMITYTGGGEITAATLRVELANASFGTQLLQQHTVKFQLATPSPPPSSTPLVGLTVGTPVIGWFGEEAQPLTVQGLSVGGDCATDLFNRASILFNHNTITGCSFRSPSRDCASLKAQLYRVLRGATTPDMVAMTAGSQPDWSRVILQDCPEPPTGELCETGCLLPISLSVQVLWAQRGLLAMPQNHILGAKYIFSCQILKCPVASPLPVTTEVIFSDATVYPEAPRGEPQPEWKFPFAFFTRGAGELDGE</sequence>
<keyword evidence="10" id="KW-1185">Reference proteome</keyword>
<evidence type="ECO:0000259" key="8">
    <source>
        <dbReference type="Pfam" id="PF25752"/>
    </source>
</evidence>
<dbReference type="GO" id="GO:0060271">
    <property type="term" value="P:cilium assembly"/>
    <property type="evidence" value="ECO:0007669"/>
    <property type="project" value="TreeGrafter"/>
</dbReference>
<evidence type="ECO:0000256" key="6">
    <source>
        <dbReference type="SAM" id="SignalP"/>
    </source>
</evidence>
<dbReference type="OMA" id="KVQFGVN"/>
<evidence type="ECO:0000259" key="7">
    <source>
        <dbReference type="Pfam" id="PF07773"/>
    </source>
</evidence>
<dbReference type="Pfam" id="PF07773">
    <property type="entry name" value="TCTN_DUF1619"/>
    <property type="match status" value="2"/>
</dbReference>
<feature type="domain" description="Tectonic-1-3" evidence="7">
    <location>
        <begin position="210"/>
        <end position="364"/>
    </location>
</feature>
<evidence type="ECO:0000313" key="10">
    <source>
        <dbReference type="Proteomes" id="UP001501920"/>
    </source>
</evidence>
<feature type="signal peptide" evidence="6">
    <location>
        <begin position="1"/>
        <end position="18"/>
    </location>
</feature>
<reference evidence="9" key="2">
    <citation type="submission" date="2025-08" db="UniProtKB">
        <authorList>
            <consortium name="Ensembl"/>
        </authorList>
    </citation>
    <scope>IDENTIFICATION</scope>
</reference>
<dbReference type="InterPro" id="IPR040354">
    <property type="entry name" value="TCTN1-3"/>
</dbReference>
<dbReference type="Pfam" id="PF25752">
    <property type="entry name" value="DUF1619_N"/>
    <property type="match status" value="1"/>
</dbReference>
<dbReference type="Proteomes" id="UP001501920">
    <property type="component" value="Chromosome 13"/>
</dbReference>
<evidence type="ECO:0000256" key="4">
    <source>
        <dbReference type="ARBA" id="ARBA00022794"/>
    </source>
</evidence>
<dbReference type="STRING" id="42514.ENSPNAP00000017379"/>
<name>A0A3B4D3B6_PYGNA</name>
<dbReference type="InterPro" id="IPR057724">
    <property type="entry name" value="TCTN1-3_N"/>
</dbReference>
<dbReference type="GeneTree" id="ENSGT00570000079101"/>
<feature type="domain" description="Tectonic-1-3 N-terminal" evidence="8">
    <location>
        <begin position="100"/>
        <end position="176"/>
    </location>
</feature>
<gene>
    <name evidence="9" type="primary">BCAM</name>
</gene>
<reference evidence="9 10" key="1">
    <citation type="submission" date="2020-10" db="EMBL/GenBank/DDBJ databases">
        <title>Pygocentrus nattereri (red-bellied piranha) genome, fPygNat1, primary haplotype.</title>
        <authorList>
            <person name="Myers G."/>
            <person name="Meyer A."/>
            <person name="Karagic N."/>
            <person name="Pippel M."/>
            <person name="Winkler S."/>
            <person name="Tracey A."/>
            <person name="Wood J."/>
            <person name="Formenti G."/>
            <person name="Howe K."/>
            <person name="Fedrigo O."/>
            <person name="Jarvis E.D."/>
        </authorList>
    </citation>
    <scope>NUCLEOTIDE SEQUENCE [LARGE SCALE GENOMIC DNA]</scope>
</reference>
<dbReference type="PANTHER" id="PTHR14611:SF4">
    <property type="entry name" value="TECTONIC-3"/>
    <property type="match status" value="1"/>
</dbReference>
<comment type="subunit">
    <text evidence="2">Part of the tectonic-like complex (also named B9 complex).</text>
</comment>
<reference evidence="9" key="3">
    <citation type="submission" date="2025-09" db="UniProtKB">
        <authorList>
            <consortium name="Ensembl"/>
        </authorList>
    </citation>
    <scope>IDENTIFICATION</scope>
</reference>
<proteinExistence type="inferred from homology"/>
<protein>
    <recommendedName>
        <fullName evidence="11">Tectonic domain-containing protein</fullName>
    </recommendedName>
</protein>
<evidence type="ECO:0000256" key="5">
    <source>
        <dbReference type="ARBA" id="ARBA00023180"/>
    </source>
</evidence>
<dbReference type="GO" id="GO:0007224">
    <property type="term" value="P:smoothened signaling pathway"/>
    <property type="evidence" value="ECO:0007669"/>
    <property type="project" value="TreeGrafter"/>
</dbReference>
<feature type="domain" description="Tectonic-1-3" evidence="7">
    <location>
        <begin position="384"/>
        <end position="544"/>
    </location>
</feature>
<comment type="similarity">
    <text evidence="1">Belongs to the tectonic family.</text>
</comment>
<dbReference type="PANTHER" id="PTHR14611">
    <property type="entry name" value="TECTONIC FAMILY MEMBER"/>
    <property type="match status" value="1"/>
</dbReference>
<evidence type="ECO:0000256" key="2">
    <source>
        <dbReference type="ARBA" id="ARBA00011495"/>
    </source>
</evidence>
<evidence type="ECO:0008006" key="11">
    <source>
        <dbReference type="Google" id="ProtNLM"/>
    </source>
</evidence>
<keyword evidence="5" id="KW-0325">Glycoprotein</keyword>
<organism evidence="9 10">
    <name type="scientific">Pygocentrus nattereri</name>
    <name type="common">Red-bellied piranha</name>
    <dbReference type="NCBI Taxonomy" id="42514"/>
    <lineage>
        <taxon>Eukaryota</taxon>
        <taxon>Metazoa</taxon>
        <taxon>Chordata</taxon>
        <taxon>Craniata</taxon>
        <taxon>Vertebrata</taxon>
        <taxon>Euteleostomi</taxon>
        <taxon>Actinopterygii</taxon>
        <taxon>Neopterygii</taxon>
        <taxon>Teleostei</taxon>
        <taxon>Ostariophysi</taxon>
        <taxon>Characiformes</taxon>
        <taxon>Characoidei</taxon>
        <taxon>Pygocentrus</taxon>
    </lineage>
</organism>
<dbReference type="InterPro" id="IPR011677">
    <property type="entry name" value="TCTN1-3_dom"/>
</dbReference>
<accession>A0A3B4D3B6</accession>
<evidence type="ECO:0000256" key="1">
    <source>
        <dbReference type="ARBA" id="ARBA00007633"/>
    </source>
</evidence>
<feature type="chain" id="PRO_5043926915" description="Tectonic domain-containing protein" evidence="6">
    <location>
        <begin position="19"/>
        <end position="578"/>
    </location>
</feature>
<keyword evidence="3 6" id="KW-0732">Signal</keyword>
<dbReference type="Ensembl" id="ENSPNAT00000026157.2">
    <property type="protein sequence ID" value="ENSPNAP00000017379.2"/>
    <property type="gene ID" value="ENSPNAG00000023621.2"/>
</dbReference>
<dbReference type="AlphaFoldDB" id="A0A3B4D3B6"/>
<evidence type="ECO:0000256" key="3">
    <source>
        <dbReference type="ARBA" id="ARBA00022729"/>
    </source>
</evidence>
<keyword evidence="4" id="KW-0970">Cilium biogenesis/degradation</keyword>
<evidence type="ECO:0000313" key="9">
    <source>
        <dbReference type="Ensembl" id="ENSPNAP00000017379.2"/>
    </source>
</evidence>